<evidence type="ECO:0000256" key="3">
    <source>
        <dbReference type="ARBA" id="ARBA00022840"/>
    </source>
</evidence>
<keyword evidence="5 7" id="KW-0808">Transferase</keyword>
<dbReference type="PANTHER" id="PTHR10695">
    <property type="entry name" value="DEPHOSPHO-COA KINASE-RELATED"/>
    <property type="match status" value="1"/>
</dbReference>
<dbReference type="GO" id="GO:0005737">
    <property type="term" value="C:cytoplasm"/>
    <property type="evidence" value="ECO:0007669"/>
    <property type="project" value="UniProtKB-SubCell"/>
</dbReference>
<comment type="similarity">
    <text evidence="1 5">Belongs to the CoaE family.</text>
</comment>
<keyword evidence="8" id="KW-1185">Reference proteome</keyword>
<dbReference type="Gene3D" id="3.40.50.300">
    <property type="entry name" value="P-loop containing nucleotide triphosphate hydrolases"/>
    <property type="match status" value="1"/>
</dbReference>
<dbReference type="GO" id="GO:0004140">
    <property type="term" value="F:dephospho-CoA kinase activity"/>
    <property type="evidence" value="ECO:0007669"/>
    <property type="project" value="UniProtKB-UniRule"/>
</dbReference>
<name>A0A5C5XGV7_9PLAN</name>
<dbReference type="Proteomes" id="UP000316095">
    <property type="component" value="Unassembled WGS sequence"/>
</dbReference>
<dbReference type="InterPro" id="IPR027417">
    <property type="entry name" value="P-loop_NTPase"/>
</dbReference>
<evidence type="ECO:0000256" key="4">
    <source>
        <dbReference type="ARBA" id="ARBA00022993"/>
    </source>
</evidence>
<dbReference type="PROSITE" id="PS51219">
    <property type="entry name" value="DPCK"/>
    <property type="match status" value="1"/>
</dbReference>
<proteinExistence type="inferred from homology"/>
<dbReference type="CDD" id="cd02022">
    <property type="entry name" value="DPCK"/>
    <property type="match status" value="1"/>
</dbReference>
<dbReference type="OrthoDB" id="9812943at2"/>
<comment type="pathway">
    <text evidence="5">Cofactor biosynthesis; coenzyme A biosynthesis; CoA from (R)-pantothenate: step 5/5.</text>
</comment>
<comment type="function">
    <text evidence="5">Catalyzes the phosphorylation of the 3'-hydroxyl group of dephosphocoenzyme A to form coenzyme A.</text>
</comment>
<keyword evidence="2 5" id="KW-0547">Nucleotide-binding</keyword>
<evidence type="ECO:0000313" key="8">
    <source>
        <dbReference type="Proteomes" id="UP000316095"/>
    </source>
</evidence>
<keyword evidence="5 7" id="KW-0418">Kinase</keyword>
<dbReference type="AlphaFoldDB" id="A0A5C5XGV7"/>
<evidence type="ECO:0000256" key="5">
    <source>
        <dbReference type="HAMAP-Rule" id="MF_00376"/>
    </source>
</evidence>
<dbReference type="HAMAP" id="MF_00376">
    <property type="entry name" value="Dephospho_CoA_kinase"/>
    <property type="match status" value="1"/>
</dbReference>
<dbReference type="EMBL" id="SJPG01000001">
    <property type="protein sequence ID" value="TWT62317.1"/>
    <property type="molecule type" value="Genomic_DNA"/>
</dbReference>
<evidence type="ECO:0000256" key="1">
    <source>
        <dbReference type="ARBA" id="ARBA00009018"/>
    </source>
</evidence>
<protein>
    <recommendedName>
        <fullName evidence="5 6">Dephospho-CoA kinase</fullName>
        <ecNumber evidence="5 6">2.7.1.24</ecNumber>
    </recommendedName>
    <alternativeName>
        <fullName evidence="5">Dephosphocoenzyme A kinase</fullName>
    </alternativeName>
</protein>
<dbReference type="UniPathway" id="UPA00241">
    <property type="reaction ID" value="UER00356"/>
</dbReference>
<reference evidence="7 8" key="1">
    <citation type="submission" date="2019-02" db="EMBL/GenBank/DDBJ databases">
        <title>Deep-cultivation of Planctomycetes and their phenomic and genomic characterization uncovers novel biology.</title>
        <authorList>
            <person name="Wiegand S."/>
            <person name="Jogler M."/>
            <person name="Boedeker C."/>
            <person name="Pinto D."/>
            <person name="Vollmers J."/>
            <person name="Rivas-Marin E."/>
            <person name="Kohn T."/>
            <person name="Peeters S.H."/>
            <person name="Heuer A."/>
            <person name="Rast P."/>
            <person name="Oberbeckmann S."/>
            <person name="Bunk B."/>
            <person name="Jeske O."/>
            <person name="Meyerdierks A."/>
            <person name="Storesund J.E."/>
            <person name="Kallscheuer N."/>
            <person name="Luecker S."/>
            <person name="Lage O.M."/>
            <person name="Pohl T."/>
            <person name="Merkel B.J."/>
            <person name="Hornburger P."/>
            <person name="Mueller R.-W."/>
            <person name="Bruemmer F."/>
            <person name="Labrenz M."/>
            <person name="Spormann A.M."/>
            <person name="Op Den Camp H."/>
            <person name="Overmann J."/>
            <person name="Amann R."/>
            <person name="Jetten M.S.M."/>
            <person name="Mascher T."/>
            <person name="Medema M.H."/>
            <person name="Devos D.P."/>
            <person name="Kaster A.-K."/>
            <person name="Ovreas L."/>
            <person name="Rohde M."/>
            <person name="Galperin M.Y."/>
            <person name="Jogler C."/>
        </authorList>
    </citation>
    <scope>NUCLEOTIDE SEQUENCE [LARGE SCALE GENOMIC DNA]</scope>
    <source>
        <strain evidence="7 8">Pan54</strain>
    </source>
</reference>
<comment type="caution">
    <text evidence="7">The sequence shown here is derived from an EMBL/GenBank/DDBJ whole genome shotgun (WGS) entry which is preliminary data.</text>
</comment>
<comment type="catalytic activity">
    <reaction evidence="5">
        <text>3'-dephospho-CoA + ATP = ADP + CoA + H(+)</text>
        <dbReference type="Rhea" id="RHEA:18245"/>
        <dbReference type="ChEBI" id="CHEBI:15378"/>
        <dbReference type="ChEBI" id="CHEBI:30616"/>
        <dbReference type="ChEBI" id="CHEBI:57287"/>
        <dbReference type="ChEBI" id="CHEBI:57328"/>
        <dbReference type="ChEBI" id="CHEBI:456216"/>
        <dbReference type="EC" id="2.7.1.24"/>
    </reaction>
</comment>
<dbReference type="RefSeq" id="WP_146504190.1">
    <property type="nucleotide sequence ID" value="NZ_SJPG01000001.1"/>
</dbReference>
<dbReference type="NCBIfam" id="TIGR00152">
    <property type="entry name" value="dephospho-CoA kinase"/>
    <property type="match status" value="1"/>
</dbReference>
<accession>A0A5C5XGV7</accession>
<dbReference type="Pfam" id="PF01121">
    <property type="entry name" value="CoaE"/>
    <property type="match status" value="1"/>
</dbReference>
<evidence type="ECO:0000256" key="2">
    <source>
        <dbReference type="ARBA" id="ARBA00022741"/>
    </source>
</evidence>
<dbReference type="EC" id="2.7.1.24" evidence="5 6"/>
<keyword evidence="4 5" id="KW-0173">Coenzyme A biosynthesis</keyword>
<keyword evidence="3 5" id="KW-0067">ATP-binding</keyword>
<dbReference type="SUPFAM" id="SSF52540">
    <property type="entry name" value="P-loop containing nucleoside triphosphate hydrolases"/>
    <property type="match status" value="1"/>
</dbReference>
<dbReference type="GO" id="GO:0015937">
    <property type="term" value="P:coenzyme A biosynthetic process"/>
    <property type="evidence" value="ECO:0007669"/>
    <property type="project" value="UniProtKB-UniRule"/>
</dbReference>
<organism evidence="7 8">
    <name type="scientific">Rubinisphaera italica</name>
    <dbReference type="NCBI Taxonomy" id="2527969"/>
    <lineage>
        <taxon>Bacteria</taxon>
        <taxon>Pseudomonadati</taxon>
        <taxon>Planctomycetota</taxon>
        <taxon>Planctomycetia</taxon>
        <taxon>Planctomycetales</taxon>
        <taxon>Planctomycetaceae</taxon>
        <taxon>Rubinisphaera</taxon>
    </lineage>
</organism>
<dbReference type="InterPro" id="IPR001977">
    <property type="entry name" value="Depp_CoAkinase"/>
</dbReference>
<sequence>MPQTDSRFAVLGFAGGVGSGKSTLSRMLAEKLSIPRIDGDELGHQVLKLNTVRDQLTTIFGSEILNQQGEVDRPTLGKKVWGEDNTAIQNRKQLEIIVHPEIKNLMQQQIDSAREQGVRGVLLDAAVMLETGWGNVCDKIVFIETSQNQRLQNVTESRNWTLEQLQKREQSQWSLEDKKSHCDVTIDNSGPLNNSFQQLLNYVERTFGWL</sequence>
<dbReference type="PANTHER" id="PTHR10695:SF46">
    <property type="entry name" value="BIFUNCTIONAL COENZYME A SYNTHASE-RELATED"/>
    <property type="match status" value="1"/>
</dbReference>
<gene>
    <name evidence="5 7" type="primary">coaE</name>
    <name evidence="7" type="ORF">Pan54_30580</name>
</gene>
<comment type="subcellular location">
    <subcellularLocation>
        <location evidence="5">Cytoplasm</location>
    </subcellularLocation>
</comment>
<evidence type="ECO:0000256" key="6">
    <source>
        <dbReference type="NCBIfam" id="TIGR00152"/>
    </source>
</evidence>
<dbReference type="GO" id="GO:0005524">
    <property type="term" value="F:ATP binding"/>
    <property type="evidence" value="ECO:0007669"/>
    <property type="project" value="UniProtKB-UniRule"/>
</dbReference>
<evidence type="ECO:0000313" key="7">
    <source>
        <dbReference type="EMBL" id="TWT62317.1"/>
    </source>
</evidence>
<keyword evidence="5" id="KW-0963">Cytoplasm</keyword>
<feature type="binding site" evidence="5">
    <location>
        <begin position="18"/>
        <end position="23"/>
    </location>
    <ligand>
        <name>ATP</name>
        <dbReference type="ChEBI" id="CHEBI:30616"/>
    </ligand>
</feature>